<keyword evidence="1" id="KW-0175">Coiled coil</keyword>
<feature type="coiled-coil region" evidence="1">
    <location>
        <begin position="445"/>
        <end position="477"/>
    </location>
</feature>
<feature type="domain" description="ParB-like N-terminal" evidence="2">
    <location>
        <begin position="18"/>
        <end position="113"/>
    </location>
</feature>
<accession>A0A7C5WYQ1</accession>
<evidence type="ECO:0000259" key="2">
    <source>
        <dbReference type="SMART" id="SM00470"/>
    </source>
</evidence>
<feature type="coiled-coil region" evidence="1">
    <location>
        <begin position="658"/>
        <end position="732"/>
    </location>
</feature>
<dbReference type="EMBL" id="DSAC01000070">
    <property type="protein sequence ID" value="HHO74168.1"/>
    <property type="molecule type" value="Genomic_DNA"/>
</dbReference>
<protein>
    <recommendedName>
        <fullName evidence="2">ParB-like N-terminal domain-containing protein</fullName>
    </recommendedName>
</protein>
<dbReference type="Gene3D" id="1.10.10.60">
    <property type="entry name" value="Homeodomain-like"/>
    <property type="match status" value="1"/>
</dbReference>
<sequence length="878" mass="103893">MEQVKSILAELGFSCQEKELLLSEVKPLPKELYVREKVDPQWVENLKEYILEGAFQPFIVCAHVEGLQGLHLIDTHHTYFALKGAGKTSAKALVVNEEIPIEKIIIVQLRLNRSEQKPLTLKERKQSVLKHYLNIKNKLGKDFYKSRGQIIQEIMQETGLSRAYIYKILEDILQKEKEDLKQLVKELYSQGKKQLEIEEILGIPQPTISHWLNENNYQIIINPSTGVDDFSVKRIFTEGGRLDREFLEFLNGKLEEGMRVQEFLTEYGKAFRAEDVKRFREWIGVVVEEAMLESHGKKDFFVYLMREKLPLSERALKNLYEHAKALMVVIEKARQEFRSLVEELCFHDSAVSEESIYRLIKERLNEKRTKGRFGEGNEYSIVSSFILKHFSKFASLEAEKIKECIQSMPVLKEEEVELDESLLDLSREEFEREIKARFPNYKVPQETLQKLWEKLRQEKEKRERERERAILEELLQRAKDPHLQSVESLPKSSEEAKVLKKYYHEVLQAFNSVKTAKLEDLKGFQGETLEELKSWLASNGFRVHNAEKLLAELRERRRAMELLEEFRKFPYASVEEFREKLSDQDRLVFAKYSVLFFEEFAKWPKAGDEEHMELAQRMLEEGLTEEQLRLEYWWETGKIISPATLREYAQRLRAERELKLQEEMLLQVLSEMEKEEEEDKKKGITLKGVLSIVARLHERMQKLKAHLKDVEDKEVKTLIEKMDKDVQELKERVQYTLEHRRGLRFPSRKLAFILLRLNEFSLKYLGARFIHNNDDMKRYMKLLDSALERYLVESGYDLEKDFLHILRAFLETYAYVSLRFSVSNEVFFKNFLKYRLHIGKGLTHFKDNTGNTYSMGEIMNWVENYLEEVSHESGRAWA</sequence>
<reference evidence="3" key="1">
    <citation type="journal article" date="2020" name="mSystems">
        <title>Genome- and Community-Level Interaction Insights into Carbon Utilization and Element Cycling Functions of Hydrothermarchaeota in Hydrothermal Sediment.</title>
        <authorList>
            <person name="Zhou Z."/>
            <person name="Liu Y."/>
            <person name="Xu W."/>
            <person name="Pan J."/>
            <person name="Luo Z.H."/>
            <person name="Li M."/>
        </authorList>
    </citation>
    <scope>NUCLEOTIDE SEQUENCE [LARGE SCALE GENOMIC DNA]</scope>
    <source>
        <strain evidence="3">SpSt-114</strain>
    </source>
</reference>
<comment type="caution">
    <text evidence="3">The sequence shown here is derived from an EMBL/GenBank/DDBJ whole genome shotgun (WGS) entry which is preliminary data.</text>
</comment>
<organism evidence="3">
    <name type="scientific">Thermocrinis ruber</name>
    <dbReference type="NCBI Taxonomy" id="75906"/>
    <lineage>
        <taxon>Bacteria</taxon>
        <taxon>Pseudomonadati</taxon>
        <taxon>Aquificota</taxon>
        <taxon>Aquificia</taxon>
        <taxon>Aquificales</taxon>
        <taxon>Aquificaceae</taxon>
        <taxon>Thermocrinis</taxon>
    </lineage>
</organism>
<dbReference type="SMART" id="SM00470">
    <property type="entry name" value="ParB"/>
    <property type="match status" value="1"/>
</dbReference>
<name>A0A7C5WYQ1_9AQUI</name>
<gene>
    <name evidence="3" type="ORF">ENN04_05940</name>
</gene>
<feature type="coiled-coil region" evidence="1">
    <location>
        <begin position="316"/>
        <end position="343"/>
    </location>
</feature>
<proteinExistence type="predicted"/>
<dbReference type="InterPro" id="IPR003115">
    <property type="entry name" value="ParB_N"/>
</dbReference>
<evidence type="ECO:0000256" key="1">
    <source>
        <dbReference type="SAM" id="Coils"/>
    </source>
</evidence>
<dbReference type="AlphaFoldDB" id="A0A7C5WYQ1"/>
<evidence type="ECO:0000313" key="3">
    <source>
        <dbReference type="EMBL" id="HHO74168.1"/>
    </source>
</evidence>